<dbReference type="SUPFAM" id="SSF53098">
    <property type="entry name" value="Ribonuclease H-like"/>
    <property type="match status" value="1"/>
</dbReference>
<keyword evidence="6" id="KW-1185">Reference proteome</keyword>
<dbReference type="InterPro" id="IPR051274">
    <property type="entry name" value="3-5_Exoribonuclease"/>
</dbReference>
<gene>
    <name evidence="5" type="ORF">SAMN04487868_12246</name>
</gene>
<evidence type="ECO:0000259" key="4">
    <source>
        <dbReference type="SMART" id="SM00479"/>
    </source>
</evidence>
<proteinExistence type="predicted"/>
<dbReference type="EMBL" id="FOTV01000022">
    <property type="protein sequence ID" value="SFM02612.1"/>
    <property type="molecule type" value="Genomic_DNA"/>
</dbReference>
<dbReference type="CDD" id="cd06133">
    <property type="entry name" value="ERI-1_3'hExo_like"/>
    <property type="match status" value="1"/>
</dbReference>
<evidence type="ECO:0000313" key="5">
    <source>
        <dbReference type="EMBL" id="SFM02612.1"/>
    </source>
</evidence>
<dbReference type="InterPro" id="IPR036397">
    <property type="entry name" value="RNaseH_sf"/>
</dbReference>
<organism evidence="5 6">
    <name type="scientific">Marinobacter salarius</name>
    <dbReference type="NCBI Taxonomy" id="1420917"/>
    <lineage>
        <taxon>Bacteria</taxon>
        <taxon>Pseudomonadati</taxon>
        <taxon>Pseudomonadota</taxon>
        <taxon>Gammaproteobacteria</taxon>
        <taxon>Pseudomonadales</taxon>
        <taxon>Marinobacteraceae</taxon>
        <taxon>Marinobacter</taxon>
    </lineage>
</organism>
<dbReference type="Pfam" id="PF00929">
    <property type="entry name" value="RNase_T"/>
    <property type="match status" value="1"/>
</dbReference>
<evidence type="ECO:0000256" key="3">
    <source>
        <dbReference type="ARBA" id="ARBA00022839"/>
    </source>
</evidence>
<evidence type="ECO:0000313" key="6">
    <source>
        <dbReference type="Proteomes" id="UP000199211"/>
    </source>
</evidence>
<dbReference type="Gene3D" id="3.30.420.10">
    <property type="entry name" value="Ribonuclease H-like superfamily/Ribonuclease H"/>
    <property type="match status" value="1"/>
</dbReference>
<sequence length="224" mass="25370">MDYFSDHSPLLVIDLEATCWESRHAPSGQPQSIHNMEIIEFGCALATRDGTLLDSKSFLVRPVRHPHLSGFCTKLTGISQTMVDAAPGFTVVCQEINAWLGSPAKEFIWCSWGDYDRLHIQAESEQYNSPPVFLTYPHLNLKQIWRRTTGQKKKNGLAHALAFHELEFEGHHHRGVDDARNIVRLLPFMDWSLGTELVTQWQSGRLDALNELSALDQELGLGYD</sequence>
<keyword evidence="2" id="KW-0378">Hydrolase</keyword>
<dbReference type="InterPro" id="IPR012337">
    <property type="entry name" value="RNaseH-like_sf"/>
</dbReference>
<dbReference type="PANTHER" id="PTHR23044:SF61">
    <property type="entry name" value="3'-5' EXORIBONUCLEASE 1-RELATED"/>
    <property type="match status" value="1"/>
</dbReference>
<feature type="domain" description="Exonuclease" evidence="4">
    <location>
        <begin position="9"/>
        <end position="195"/>
    </location>
</feature>
<evidence type="ECO:0000256" key="2">
    <source>
        <dbReference type="ARBA" id="ARBA00022801"/>
    </source>
</evidence>
<evidence type="ECO:0000256" key="1">
    <source>
        <dbReference type="ARBA" id="ARBA00022722"/>
    </source>
</evidence>
<reference evidence="5 6" key="1">
    <citation type="submission" date="2016-10" db="EMBL/GenBank/DDBJ databases">
        <authorList>
            <person name="Varghese N."/>
            <person name="Submissions S."/>
        </authorList>
    </citation>
    <scope>NUCLEOTIDE SEQUENCE [LARGE SCALE GENOMIC DNA]</scope>
    <source>
        <strain evidence="5 6">DSM 26291</strain>
    </source>
</reference>
<dbReference type="GO" id="GO:0004527">
    <property type="term" value="F:exonuclease activity"/>
    <property type="evidence" value="ECO:0007669"/>
    <property type="project" value="UniProtKB-KW"/>
</dbReference>
<dbReference type="Proteomes" id="UP000199211">
    <property type="component" value="Unassembled WGS sequence"/>
</dbReference>
<keyword evidence="3 5" id="KW-0269">Exonuclease</keyword>
<dbReference type="PANTHER" id="PTHR23044">
    <property type="entry name" value="3'-5' EXONUCLEASE ERI1-RELATED"/>
    <property type="match status" value="1"/>
</dbReference>
<dbReference type="InterPro" id="IPR047201">
    <property type="entry name" value="ERI-1_3'hExo-like"/>
</dbReference>
<keyword evidence="1" id="KW-0540">Nuclease</keyword>
<accession>A0ABY1FT96</accession>
<dbReference type="SMART" id="SM00479">
    <property type="entry name" value="EXOIII"/>
    <property type="match status" value="1"/>
</dbReference>
<dbReference type="InterPro" id="IPR013520">
    <property type="entry name" value="Ribonucl_H"/>
</dbReference>
<dbReference type="RefSeq" id="WP_075195757.1">
    <property type="nucleotide sequence ID" value="NZ_DQRB01000035.1"/>
</dbReference>
<protein>
    <submittedName>
        <fullName evidence="5">Inhibitor of the KinA pathway to sporulation, predicted exonuclease</fullName>
    </submittedName>
</protein>
<name>A0ABY1FT96_9GAMM</name>
<comment type="caution">
    <text evidence="5">The sequence shown here is derived from an EMBL/GenBank/DDBJ whole genome shotgun (WGS) entry which is preliminary data.</text>
</comment>